<dbReference type="EMBL" id="MU090751">
    <property type="protein sequence ID" value="KAF7847505.1"/>
    <property type="molecule type" value="Genomic_DNA"/>
</dbReference>
<evidence type="ECO:0000313" key="3">
    <source>
        <dbReference type="Proteomes" id="UP000806378"/>
    </source>
</evidence>
<evidence type="ECO:0000313" key="2">
    <source>
        <dbReference type="EMBL" id="KAF7847505.1"/>
    </source>
</evidence>
<comment type="caution">
    <text evidence="2">The sequence shown here is derived from an EMBL/GenBank/DDBJ whole genome shotgun (WGS) entry which is preliminary data.</text>
</comment>
<name>A0A8T0CNU6_CORYI</name>
<organism evidence="2 3">
    <name type="scientific">Corymbia citriodora subsp. variegata</name>
    <dbReference type="NCBI Taxonomy" id="360336"/>
    <lineage>
        <taxon>Eukaryota</taxon>
        <taxon>Viridiplantae</taxon>
        <taxon>Streptophyta</taxon>
        <taxon>Embryophyta</taxon>
        <taxon>Tracheophyta</taxon>
        <taxon>Spermatophyta</taxon>
        <taxon>Magnoliopsida</taxon>
        <taxon>eudicotyledons</taxon>
        <taxon>Gunneridae</taxon>
        <taxon>Pentapetalae</taxon>
        <taxon>rosids</taxon>
        <taxon>malvids</taxon>
        <taxon>Myrtales</taxon>
        <taxon>Myrtaceae</taxon>
        <taxon>Myrtoideae</taxon>
        <taxon>Eucalypteae</taxon>
        <taxon>Corymbia</taxon>
    </lineage>
</organism>
<proteinExistence type="predicted"/>
<accession>A0A8T0CNU6</accession>
<feature type="compositionally biased region" description="Low complexity" evidence="1">
    <location>
        <begin position="71"/>
        <end position="81"/>
    </location>
</feature>
<dbReference type="PANTHER" id="PTHR34198">
    <property type="entry name" value="OS01G0175100 PROTEIN"/>
    <property type="match status" value="1"/>
</dbReference>
<gene>
    <name evidence="2" type="ORF">BT93_L2896</name>
</gene>
<keyword evidence="3" id="KW-1185">Reference proteome</keyword>
<sequence length="135" mass="14298">MATALLPYGPLAVRAMSSSSAKHKPGPAGRRSPSSDNKWLAPIFGFSSEPGYIDSAADGKVAYPSRKADLEGSGSSLSAAAKPGRPRPDPIRFTEEKARLLRLMTSDHAASLHDAMYHSAIASRLASDFGNRTDL</sequence>
<dbReference type="AlphaFoldDB" id="A0A8T0CNU6"/>
<evidence type="ECO:0000256" key="1">
    <source>
        <dbReference type="SAM" id="MobiDB-lite"/>
    </source>
</evidence>
<dbReference type="Proteomes" id="UP000806378">
    <property type="component" value="Unassembled WGS sequence"/>
</dbReference>
<dbReference type="PANTHER" id="PTHR34198:SF21">
    <property type="entry name" value="PROTEIN, PUTATIVE-RELATED"/>
    <property type="match status" value="1"/>
</dbReference>
<dbReference type="Gramene" id="rna-gnl|WGS:JABURB|Cocit.L2896.1">
    <property type="protein sequence ID" value="cds-KAF7847505.1"/>
    <property type="gene ID" value="gene-BT93_L2896"/>
</dbReference>
<dbReference type="OrthoDB" id="1913905at2759"/>
<feature type="region of interest" description="Disordered" evidence="1">
    <location>
        <begin position="66"/>
        <end position="92"/>
    </location>
</feature>
<feature type="region of interest" description="Disordered" evidence="1">
    <location>
        <begin position="16"/>
        <end position="37"/>
    </location>
</feature>
<protein>
    <submittedName>
        <fullName evidence="2">Uncharacterized protein</fullName>
    </submittedName>
</protein>
<reference evidence="2" key="1">
    <citation type="submission" date="2020-05" db="EMBL/GenBank/DDBJ databases">
        <title>WGS assembly of Corymbia citriodora subspecies variegata.</title>
        <authorList>
            <person name="Barry K."/>
            <person name="Hundley H."/>
            <person name="Shu S."/>
            <person name="Jenkins J."/>
            <person name="Grimwood J."/>
            <person name="Baten A."/>
        </authorList>
    </citation>
    <scope>NUCLEOTIDE SEQUENCE</scope>
    <source>
        <strain evidence="2">CV2-018</strain>
    </source>
</reference>